<comment type="catalytic activity">
    <reaction evidence="1">
        <text>ATP + protein L-histidine = ADP + protein N-phospho-L-histidine.</text>
        <dbReference type="EC" id="2.7.13.3"/>
    </reaction>
</comment>
<dbReference type="PANTHER" id="PTHR43065:SF10">
    <property type="entry name" value="PEROXIDE STRESS-ACTIVATED HISTIDINE KINASE MAK3"/>
    <property type="match status" value="1"/>
</dbReference>
<reference evidence="12" key="1">
    <citation type="submission" date="2015-07" db="EMBL/GenBank/DDBJ databases">
        <title>Genome sequencing project for genomic taxonomy and phylogenomics of Bacillus-like bacteria.</title>
        <authorList>
            <person name="Liu B."/>
            <person name="Wang J."/>
            <person name="Zhu Y."/>
            <person name="Liu G."/>
            <person name="Chen Q."/>
            <person name="Chen Z."/>
            <person name="Lan J."/>
            <person name="Che J."/>
            <person name="Ge C."/>
            <person name="Shi H."/>
            <person name="Pan Z."/>
            <person name="Liu X."/>
        </authorList>
    </citation>
    <scope>NUCLEOTIDE SEQUENCE [LARGE SCALE GENOMIC DNA]</scope>
    <source>
        <strain evidence="12">DSM 9887</strain>
    </source>
</reference>
<evidence type="ECO:0000313" key="10">
    <source>
        <dbReference type="EMBL" id="GED71635.1"/>
    </source>
</evidence>
<dbReference type="PATRIC" id="fig|54915.3.peg.4205"/>
<evidence type="ECO:0000256" key="7">
    <source>
        <dbReference type="ARBA" id="ARBA00022840"/>
    </source>
</evidence>
<dbReference type="PRINTS" id="PR00344">
    <property type="entry name" value="BCTRLSENSOR"/>
</dbReference>
<dbReference type="PANTHER" id="PTHR43065">
    <property type="entry name" value="SENSOR HISTIDINE KINASE"/>
    <property type="match status" value="1"/>
</dbReference>
<dbReference type="STRING" id="54915.ADS79_25270"/>
<evidence type="ECO:0000259" key="9">
    <source>
        <dbReference type="PROSITE" id="PS50109"/>
    </source>
</evidence>
<dbReference type="RefSeq" id="WP_049741228.1">
    <property type="nucleotide sequence ID" value="NZ_BJON01000022.1"/>
</dbReference>
<organism evidence="11 12">
    <name type="scientific">Brevibacillus reuszeri</name>
    <dbReference type="NCBI Taxonomy" id="54915"/>
    <lineage>
        <taxon>Bacteria</taxon>
        <taxon>Bacillati</taxon>
        <taxon>Bacillota</taxon>
        <taxon>Bacilli</taxon>
        <taxon>Bacillales</taxon>
        <taxon>Paenibacillaceae</taxon>
        <taxon>Brevibacillus</taxon>
    </lineage>
</organism>
<dbReference type="InterPro" id="IPR003594">
    <property type="entry name" value="HATPase_dom"/>
</dbReference>
<dbReference type="GO" id="GO:0000155">
    <property type="term" value="F:phosphorelay sensor kinase activity"/>
    <property type="evidence" value="ECO:0007669"/>
    <property type="project" value="InterPro"/>
</dbReference>
<dbReference type="Gene3D" id="3.30.565.10">
    <property type="entry name" value="Histidine kinase-like ATPase, C-terminal domain"/>
    <property type="match status" value="1"/>
</dbReference>
<keyword evidence="7" id="KW-0067">ATP-binding</keyword>
<evidence type="ECO:0000313" key="13">
    <source>
        <dbReference type="Proteomes" id="UP000319578"/>
    </source>
</evidence>
<comment type="caution">
    <text evidence="11">The sequence shown here is derived from an EMBL/GenBank/DDBJ whole genome shotgun (WGS) entry which is preliminary data.</text>
</comment>
<accession>A0A0K9YKN0</accession>
<gene>
    <name evidence="11" type="ORF">ADS79_25270</name>
    <name evidence="10" type="ORF">BRE01_53370</name>
</gene>
<keyword evidence="13" id="KW-1185">Reference proteome</keyword>
<evidence type="ECO:0000256" key="6">
    <source>
        <dbReference type="ARBA" id="ARBA00022777"/>
    </source>
</evidence>
<dbReference type="Pfam" id="PF02518">
    <property type="entry name" value="HATPase_c"/>
    <property type="match status" value="1"/>
</dbReference>
<dbReference type="InterPro" id="IPR003661">
    <property type="entry name" value="HisK_dim/P_dom"/>
</dbReference>
<evidence type="ECO:0000256" key="8">
    <source>
        <dbReference type="ARBA" id="ARBA00023012"/>
    </source>
</evidence>
<dbReference type="Gene3D" id="1.10.287.130">
    <property type="match status" value="1"/>
</dbReference>
<keyword evidence="4" id="KW-0808">Transferase</keyword>
<dbReference type="GO" id="GO:0005524">
    <property type="term" value="F:ATP binding"/>
    <property type="evidence" value="ECO:0007669"/>
    <property type="project" value="UniProtKB-KW"/>
</dbReference>
<evidence type="ECO:0000256" key="3">
    <source>
        <dbReference type="ARBA" id="ARBA00022553"/>
    </source>
</evidence>
<dbReference type="Pfam" id="PF00512">
    <property type="entry name" value="HisKA"/>
    <property type="match status" value="1"/>
</dbReference>
<dbReference type="SUPFAM" id="SSF55874">
    <property type="entry name" value="ATPase domain of HSP90 chaperone/DNA topoisomerase II/histidine kinase"/>
    <property type="match status" value="1"/>
</dbReference>
<protein>
    <recommendedName>
        <fullName evidence="2">histidine kinase</fullName>
        <ecNumber evidence="2">2.7.13.3</ecNumber>
    </recommendedName>
</protein>
<keyword evidence="6 11" id="KW-0418">Kinase</keyword>
<dbReference type="SMART" id="SM00387">
    <property type="entry name" value="HATPase_c"/>
    <property type="match status" value="1"/>
</dbReference>
<dbReference type="CDD" id="cd00075">
    <property type="entry name" value="HATPase"/>
    <property type="match status" value="1"/>
</dbReference>
<reference evidence="10 13" key="3">
    <citation type="submission" date="2019-06" db="EMBL/GenBank/DDBJ databases">
        <title>Whole genome shotgun sequence of Brevibacillus reuszeri NBRC 15719.</title>
        <authorList>
            <person name="Hosoyama A."/>
            <person name="Uohara A."/>
            <person name="Ohji S."/>
            <person name="Ichikawa N."/>
        </authorList>
    </citation>
    <scope>NUCLEOTIDE SEQUENCE [LARGE SCALE GENOMIC DNA]</scope>
    <source>
        <strain evidence="10 13">NBRC 15719</strain>
    </source>
</reference>
<dbReference type="SUPFAM" id="SSF47384">
    <property type="entry name" value="Homodimeric domain of signal transducing histidine kinase"/>
    <property type="match status" value="1"/>
</dbReference>
<proteinExistence type="predicted"/>
<dbReference type="EC" id="2.7.13.3" evidence="2"/>
<evidence type="ECO:0000313" key="12">
    <source>
        <dbReference type="Proteomes" id="UP000036834"/>
    </source>
</evidence>
<dbReference type="InterPro" id="IPR036097">
    <property type="entry name" value="HisK_dim/P_sf"/>
</dbReference>
<evidence type="ECO:0000313" key="11">
    <source>
        <dbReference type="EMBL" id="KNB69231.1"/>
    </source>
</evidence>
<evidence type="ECO:0000256" key="5">
    <source>
        <dbReference type="ARBA" id="ARBA00022741"/>
    </source>
</evidence>
<feature type="domain" description="Histidine kinase" evidence="9">
    <location>
        <begin position="169"/>
        <end position="387"/>
    </location>
</feature>
<evidence type="ECO:0000256" key="1">
    <source>
        <dbReference type="ARBA" id="ARBA00000085"/>
    </source>
</evidence>
<dbReference type="SMART" id="SM00388">
    <property type="entry name" value="HisKA"/>
    <property type="match status" value="1"/>
</dbReference>
<reference evidence="11" key="2">
    <citation type="submission" date="2015-07" db="EMBL/GenBank/DDBJ databases">
        <title>MeaNS - Measles Nucleotide Surveillance Program.</title>
        <authorList>
            <person name="Tran T."/>
            <person name="Druce J."/>
        </authorList>
    </citation>
    <scope>NUCLEOTIDE SEQUENCE</scope>
    <source>
        <strain evidence="11">DSM 9887</strain>
    </source>
</reference>
<dbReference type="EMBL" id="BJON01000022">
    <property type="protein sequence ID" value="GED71635.1"/>
    <property type="molecule type" value="Genomic_DNA"/>
</dbReference>
<dbReference type="Proteomes" id="UP000319578">
    <property type="component" value="Unassembled WGS sequence"/>
</dbReference>
<dbReference type="EMBL" id="LGIQ01000011">
    <property type="protein sequence ID" value="KNB69231.1"/>
    <property type="molecule type" value="Genomic_DNA"/>
</dbReference>
<keyword evidence="5" id="KW-0547">Nucleotide-binding</keyword>
<keyword evidence="8" id="KW-0902">Two-component regulatory system</keyword>
<evidence type="ECO:0000256" key="2">
    <source>
        <dbReference type="ARBA" id="ARBA00012438"/>
    </source>
</evidence>
<evidence type="ECO:0000256" key="4">
    <source>
        <dbReference type="ARBA" id="ARBA00022679"/>
    </source>
</evidence>
<dbReference type="OrthoDB" id="9815750at2"/>
<dbReference type="InterPro" id="IPR004358">
    <property type="entry name" value="Sig_transdc_His_kin-like_C"/>
</dbReference>
<dbReference type="InterPro" id="IPR036890">
    <property type="entry name" value="HATPase_C_sf"/>
</dbReference>
<dbReference type="Proteomes" id="UP000036834">
    <property type="component" value="Unassembled WGS sequence"/>
</dbReference>
<sequence length="393" mass="45268">MDWEASKGEWLGKLLSVKEKIVELHMREMLAFGEPISRYYRKYQKQQQMGIQGMLTEAFQQLFSTKKEYEQYLQALSAESYIWGERWAQKDIPKEVLLEVLFNLRQNAFNEVSRCCEASRVKEALLSRLFQILNVRYHHTLRGYLASKDQMISHLHQQKIGVIGQMAAGMAHEIRNPLAAVHGFLQLMNQSVVSESEMINRQHFAKYIQICQHEVQTLEQLVTSFLILARKNEQLEKKSEAVDLRPLLEHVHNLAKHYVIEKDVFLTFQYEEAATYVWAIPSHVEQICLNLIKNALDAVAVNGKVSVSTRFLPKDSYVSVMVEDNGCGISEQRLKHLFEPFYTTKEKGTGIGLSVCKKLIEEMDGKIVFESKEGIGTKVEIRLAAAYLETRHA</sequence>
<dbReference type="CDD" id="cd00082">
    <property type="entry name" value="HisKA"/>
    <property type="match status" value="1"/>
</dbReference>
<dbReference type="PROSITE" id="PS50109">
    <property type="entry name" value="HIS_KIN"/>
    <property type="match status" value="1"/>
</dbReference>
<name>A0A0K9YKN0_9BACL</name>
<dbReference type="InterPro" id="IPR005467">
    <property type="entry name" value="His_kinase_dom"/>
</dbReference>
<dbReference type="AlphaFoldDB" id="A0A0K9YKN0"/>
<keyword evidence="3" id="KW-0597">Phosphoprotein</keyword>